<proteinExistence type="predicted"/>
<reference evidence="1 2" key="1">
    <citation type="submission" date="2016-11" db="EMBL/GenBank/DDBJ databases">
        <authorList>
            <person name="Jaros S."/>
            <person name="Januszkiewicz K."/>
            <person name="Wedrychowicz H."/>
        </authorList>
    </citation>
    <scope>NUCLEOTIDE SEQUENCE [LARGE SCALE GENOMIC DNA]</scope>
    <source>
        <strain evidence="1 2">DSM 15970</strain>
    </source>
</reference>
<name>A0A1M6LWX7_9FIRM</name>
<protein>
    <submittedName>
        <fullName evidence="1">Uncharacterized protein</fullName>
    </submittedName>
</protein>
<accession>A0A1M6LWX7</accession>
<dbReference type="EMBL" id="FQYT01000053">
    <property type="protein sequence ID" value="SHJ75698.1"/>
    <property type="molecule type" value="Genomic_DNA"/>
</dbReference>
<organism evidence="1 2">
    <name type="scientific">Parasporobacterium paucivorans DSM 15970</name>
    <dbReference type="NCBI Taxonomy" id="1122934"/>
    <lineage>
        <taxon>Bacteria</taxon>
        <taxon>Bacillati</taxon>
        <taxon>Bacillota</taxon>
        <taxon>Clostridia</taxon>
        <taxon>Lachnospirales</taxon>
        <taxon>Lachnospiraceae</taxon>
        <taxon>Parasporobacterium</taxon>
    </lineage>
</organism>
<keyword evidence="2" id="KW-1185">Reference proteome</keyword>
<evidence type="ECO:0000313" key="1">
    <source>
        <dbReference type="EMBL" id="SHJ75698.1"/>
    </source>
</evidence>
<evidence type="ECO:0000313" key="2">
    <source>
        <dbReference type="Proteomes" id="UP000184342"/>
    </source>
</evidence>
<sequence length="54" mass="6444">MTFENELAKKMYDEIINTHKVELYPFEGMHITQQEMCVYCIINLKRFAVPNCNT</sequence>
<dbReference type="Proteomes" id="UP000184342">
    <property type="component" value="Unassembled WGS sequence"/>
</dbReference>
<gene>
    <name evidence="1" type="ORF">SAMN02745691_02461</name>
</gene>
<dbReference type="AlphaFoldDB" id="A0A1M6LWX7"/>